<dbReference type="NCBIfam" id="NF009438">
    <property type="entry name" value="PRK12797.1"/>
    <property type="match status" value="1"/>
</dbReference>
<evidence type="ECO:0000256" key="10">
    <source>
        <dbReference type="ARBA" id="ARBA00023143"/>
    </source>
</evidence>
<dbReference type="GO" id="GO:0009306">
    <property type="term" value="P:protein secretion"/>
    <property type="evidence" value="ECO:0007669"/>
    <property type="project" value="UniProtKB-UniRule"/>
</dbReference>
<dbReference type="PRINTS" id="PR00951">
    <property type="entry name" value="FLGBIOSNFLIP"/>
</dbReference>
<keyword evidence="6 12" id="KW-1005">Bacterial flagellum biogenesis</keyword>
<evidence type="ECO:0000256" key="4">
    <source>
        <dbReference type="ARBA" id="ARBA00022475"/>
    </source>
</evidence>
<keyword evidence="3 12" id="KW-0813">Transport</keyword>
<dbReference type="Pfam" id="PF00813">
    <property type="entry name" value="FliP"/>
    <property type="match status" value="1"/>
</dbReference>
<keyword evidence="11 12" id="KW-1006">Bacterial flagellum protein export</keyword>
<protein>
    <recommendedName>
        <fullName evidence="2 12">Flagellar biosynthetic protein FliP</fullName>
    </recommendedName>
</protein>
<evidence type="ECO:0000256" key="9">
    <source>
        <dbReference type="ARBA" id="ARBA00023136"/>
    </source>
</evidence>
<evidence type="ECO:0000313" key="13">
    <source>
        <dbReference type="EMBL" id="QDT10261.1"/>
    </source>
</evidence>
<keyword evidence="5 12" id="KW-0812">Transmembrane</keyword>
<dbReference type="InterPro" id="IPR005838">
    <property type="entry name" value="T3SS_IM_P"/>
</dbReference>
<reference evidence="13 14" key="1">
    <citation type="submission" date="2019-02" db="EMBL/GenBank/DDBJ databases">
        <title>Deep-cultivation of Planctomycetes and their phenomic and genomic characterization uncovers novel biology.</title>
        <authorList>
            <person name="Wiegand S."/>
            <person name="Jogler M."/>
            <person name="Boedeker C."/>
            <person name="Pinto D."/>
            <person name="Vollmers J."/>
            <person name="Rivas-Marin E."/>
            <person name="Kohn T."/>
            <person name="Peeters S.H."/>
            <person name="Heuer A."/>
            <person name="Rast P."/>
            <person name="Oberbeckmann S."/>
            <person name="Bunk B."/>
            <person name="Jeske O."/>
            <person name="Meyerdierks A."/>
            <person name="Storesund J.E."/>
            <person name="Kallscheuer N."/>
            <person name="Luecker S."/>
            <person name="Lage O.M."/>
            <person name="Pohl T."/>
            <person name="Merkel B.J."/>
            <person name="Hornburger P."/>
            <person name="Mueller R.-W."/>
            <person name="Bruemmer F."/>
            <person name="Labrenz M."/>
            <person name="Spormann A.M."/>
            <person name="Op den Camp H."/>
            <person name="Overmann J."/>
            <person name="Amann R."/>
            <person name="Jetten M.S.M."/>
            <person name="Mascher T."/>
            <person name="Medema M.H."/>
            <person name="Devos D.P."/>
            <person name="Kaster A.-K."/>
            <person name="Ovreas L."/>
            <person name="Rohde M."/>
            <person name="Galperin M.Y."/>
            <person name="Jogler C."/>
        </authorList>
    </citation>
    <scope>NUCLEOTIDE SEQUENCE [LARGE SCALE GENOMIC DNA]</scope>
    <source>
        <strain evidence="13 14">K23_9</strain>
    </source>
</reference>
<feature type="transmembrane region" description="Helical" evidence="12">
    <location>
        <begin position="182"/>
        <end position="211"/>
    </location>
</feature>
<evidence type="ECO:0000256" key="2">
    <source>
        <dbReference type="ARBA" id="ARBA00021714"/>
    </source>
</evidence>
<dbReference type="GO" id="GO:0005886">
    <property type="term" value="C:plasma membrane"/>
    <property type="evidence" value="ECO:0007669"/>
    <property type="project" value="UniProtKB-SubCell"/>
</dbReference>
<evidence type="ECO:0000256" key="6">
    <source>
        <dbReference type="ARBA" id="ARBA00022795"/>
    </source>
</evidence>
<proteinExistence type="inferred from homology"/>
<keyword evidence="13" id="KW-0966">Cell projection</keyword>
<keyword evidence="10" id="KW-0975">Bacterial flagellum</keyword>
<evidence type="ECO:0000256" key="11">
    <source>
        <dbReference type="ARBA" id="ARBA00023225"/>
    </source>
</evidence>
<sequence>MDLLFIAQTTAQPAMEGSSDPGILSDLTAPMQIALLLGALSFATAMLVCVTAFTRIIIVLSFVRRALSTQEIPPNQVLLGLSIFLTMFVMAPTFEAIHRDAITPLLEASERAQETESEPDFDLDDAWAVTSGELKTFMLGNTRTEDLALFFELSETPPPSHRVDTPLKIIVPAFIISELKTAFIMGFCIYIPFLLIDLVVSTILMALGMMMMPPVVVSTPCKLLLFILVDGWQLITRALVSSFATV</sequence>
<name>A0A517NT05_9BACT</name>
<dbReference type="PANTHER" id="PTHR30587:SF0">
    <property type="entry name" value="FLAGELLAR BIOSYNTHETIC PROTEIN FLIP"/>
    <property type="match status" value="1"/>
</dbReference>
<evidence type="ECO:0000256" key="12">
    <source>
        <dbReference type="RuleBase" id="RU362069"/>
    </source>
</evidence>
<dbReference type="PRINTS" id="PR01302">
    <property type="entry name" value="TYPE3IMPPROT"/>
</dbReference>
<evidence type="ECO:0000256" key="5">
    <source>
        <dbReference type="ARBA" id="ARBA00022692"/>
    </source>
</evidence>
<dbReference type="Proteomes" id="UP000319817">
    <property type="component" value="Chromosome"/>
</dbReference>
<comment type="caution">
    <text evidence="12">Lacks conserved residue(s) required for the propagation of feature annotation.</text>
</comment>
<dbReference type="PANTHER" id="PTHR30587">
    <property type="entry name" value="FLAGELLAR BIOSYNTHETIC PROTEIN FLIP"/>
    <property type="match status" value="1"/>
</dbReference>
<dbReference type="AlphaFoldDB" id="A0A517NT05"/>
<keyword evidence="13" id="KW-0969">Cilium</keyword>
<evidence type="ECO:0000313" key="14">
    <source>
        <dbReference type="Proteomes" id="UP000319817"/>
    </source>
</evidence>
<evidence type="ECO:0000256" key="7">
    <source>
        <dbReference type="ARBA" id="ARBA00022927"/>
    </source>
</evidence>
<dbReference type="InterPro" id="IPR005837">
    <property type="entry name" value="FliP"/>
</dbReference>
<comment type="subcellular location">
    <subcellularLocation>
        <location evidence="12">Cell membrane</location>
        <topology evidence="12">Multi-pass membrane protein</topology>
    </subcellularLocation>
    <subcellularLocation>
        <location evidence="12">Bacterial flagellum basal body</location>
    </subcellularLocation>
</comment>
<organism evidence="13 14">
    <name type="scientific">Stieleria marina</name>
    <dbReference type="NCBI Taxonomy" id="1930275"/>
    <lineage>
        <taxon>Bacteria</taxon>
        <taxon>Pseudomonadati</taxon>
        <taxon>Planctomycetota</taxon>
        <taxon>Planctomycetia</taxon>
        <taxon>Pirellulales</taxon>
        <taxon>Pirellulaceae</taxon>
        <taxon>Stieleria</taxon>
    </lineage>
</organism>
<dbReference type="GO" id="GO:0044781">
    <property type="term" value="P:bacterial-type flagellum organization"/>
    <property type="evidence" value="ECO:0007669"/>
    <property type="project" value="UniProtKB-UniRule"/>
</dbReference>
<comment type="similarity">
    <text evidence="1 12">Belongs to the FliP/MopC/SpaP family.</text>
</comment>
<keyword evidence="9 12" id="KW-0472">Membrane</keyword>
<accession>A0A517NT05</accession>
<evidence type="ECO:0000256" key="8">
    <source>
        <dbReference type="ARBA" id="ARBA00022989"/>
    </source>
</evidence>
<keyword evidence="8 12" id="KW-1133">Transmembrane helix</keyword>
<keyword evidence="13" id="KW-0282">Flagellum</keyword>
<dbReference type="NCBIfam" id="TIGR01103">
    <property type="entry name" value="fliP"/>
    <property type="match status" value="1"/>
</dbReference>
<keyword evidence="14" id="KW-1185">Reference proteome</keyword>
<comment type="function">
    <text evidence="12">Plays a role in the flagellum-specific transport system.</text>
</comment>
<gene>
    <name evidence="13" type="primary">fliP_2</name>
    <name evidence="12" type="synonym">fliP</name>
    <name evidence="13" type="ORF">K239x_22170</name>
</gene>
<dbReference type="RefSeq" id="WP_419189912.1">
    <property type="nucleotide sequence ID" value="NZ_CP036526.1"/>
</dbReference>
<dbReference type="EMBL" id="CP036526">
    <property type="protein sequence ID" value="QDT10261.1"/>
    <property type="molecule type" value="Genomic_DNA"/>
</dbReference>
<evidence type="ECO:0000256" key="1">
    <source>
        <dbReference type="ARBA" id="ARBA00006257"/>
    </source>
</evidence>
<dbReference type="GO" id="GO:0009425">
    <property type="term" value="C:bacterial-type flagellum basal body"/>
    <property type="evidence" value="ECO:0007669"/>
    <property type="project" value="UniProtKB-SubCell"/>
</dbReference>
<feature type="transmembrane region" description="Helical" evidence="12">
    <location>
        <begin position="33"/>
        <end position="63"/>
    </location>
</feature>
<feature type="transmembrane region" description="Helical" evidence="12">
    <location>
        <begin position="75"/>
        <end position="94"/>
    </location>
</feature>
<evidence type="ECO:0000256" key="3">
    <source>
        <dbReference type="ARBA" id="ARBA00022448"/>
    </source>
</evidence>
<keyword evidence="7 12" id="KW-0653">Protein transport</keyword>
<keyword evidence="4 12" id="KW-1003">Cell membrane</keyword>